<dbReference type="SUPFAM" id="SSF54427">
    <property type="entry name" value="NTF2-like"/>
    <property type="match status" value="1"/>
</dbReference>
<dbReference type="SMART" id="SM00044">
    <property type="entry name" value="CYCc"/>
    <property type="match status" value="1"/>
</dbReference>
<dbReference type="GO" id="GO:0004016">
    <property type="term" value="F:adenylate cyclase activity"/>
    <property type="evidence" value="ECO:0007669"/>
    <property type="project" value="UniProtKB-ARBA"/>
</dbReference>
<dbReference type="OrthoDB" id="7699763at2"/>
<protein>
    <submittedName>
        <fullName evidence="2">Class 3 adenylate cyclase</fullName>
    </submittedName>
</protein>
<sequence length="322" mass="34960">MTEHSAEIEAIVRRFTSSIRDHNVEDLPHYFSLSAATTYIGTAVGEIWQGQIVRDGIAAHLAEVPDFTESDVQIDAFENGSTGWATYQSKFKFHSTGATGTHRATFVFVLEHGAWKLIQHHISEATSNIEKLGIEHTAFADLLTAAEAGTFDFGSEGLATIMFTDIVDSTRIALNLGDRQWLQQLDDHITKVTEIIEQHSGTLVKSLGDGTMSAFPSASNALTAAQAIRHMTSQSSQEPALVVRIGLHTGEVIRSRDDFFGNVVNKAARIAGSTLAGEIRLSDATHLISGISTELDFSEPEILSLKGIPGDHITYLLIAKDT</sequence>
<evidence type="ECO:0000313" key="2">
    <source>
        <dbReference type="EMBL" id="PSL21136.1"/>
    </source>
</evidence>
<dbReference type="PANTHER" id="PTHR43081:SF19">
    <property type="entry name" value="PH-SENSITIVE ADENYLATE CYCLASE RV1264"/>
    <property type="match status" value="1"/>
</dbReference>
<name>A0A2P8FHH9_9RHOB</name>
<dbReference type="PROSITE" id="PS50125">
    <property type="entry name" value="GUANYLATE_CYCLASE_2"/>
    <property type="match status" value="1"/>
</dbReference>
<feature type="domain" description="Guanylate cyclase" evidence="1">
    <location>
        <begin position="160"/>
        <end position="271"/>
    </location>
</feature>
<accession>A0A2P8FHH9</accession>
<dbReference type="Gene3D" id="3.10.450.50">
    <property type="match status" value="1"/>
</dbReference>
<dbReference type="InterPro" id="IPR037401">
    <property type="entry name" value="SnoaL-like"/>
</dbReference>
<dbReference type="InterPro" id="IPR001054">
    <property type="entry name" value="A/G_cyclase"/>
</dbReference>
<keyword evidence="3" id="KW-1185">Reference proteome</keyword>
<dbReference type="AlphaFoldDB" id="A0A2P8FHH9"/>
<dbReference type="GO" id="GO:0035556">
    <property type="term" value="P:intracellular signal transduction"/>
    <property type="evidence" value="ECO:0007669"/>
    <property type="project" value="InterPro"/>
</dbReference>
<dbReference type="Proteomes" id="UP000240418">
    <property type="component" value="Unassembled WGS sequence"/>
</dbReference>
<dbReference type="RefSeq" id="WP_106607333.1">
    <property type="nucleotide sequence ID" value="NZ_PYGJ01000002.1"/>
</dbReference>
<dbReference type="PANTHER" id="PTHR43081">
    <property type="entry name" value="ADENYLATE CYCLASE, TERMINAL-DIFFERENTIATION SPECIFIC-RELATED"/>
    <property type="match status" value="1"/>
</dbReference>
<dbReference type="InterPro" id="IPR050697">
    <property type="entry name" value="Adenylyl/Guanylyl_Cyclase_3/4"/>
</dbReference>
<organism evidence="2 3">
    <name type="scientific">Shimia abyssi</name>
    <dbReference type="NCBI Taxonomy" id="1662395"/>
    <lineage>
        <taxon>Bacteria</taxon>
        <taxon>Pseudomonadati</taxon>
        <taxon>Pseudomonadota</taxon>
        <taxon>Alphaproteobacteria</taxon>
        <taxon>Rhodobacterales</taxon>
        <taxon>Roseobacteraceae</taxon>
    </lineage>
</organism>
<proteinExistence type="predicted"/>
<dbReference type="SUPFAM" id="SSF55073">
    <property type="entry name" value="Nucleotide cyclase"/>
    <property type="match status" value="1"/>
</dbReference>
<dbReference type="CDD" id="cd07302">
    <property type="entry name" value="CHD"/>
    <property type="match status" value="1"/>
</dbReference>
<evidence type="ECO:0000259" key="1">
    <source>
        <dbReference type="PROSITE" id="PS50125"/>
    </source>
</evidence>
<dbReference type="Pfam" id="PF00211">
    <property type="entry name" value="Guanylate_cyc"/>
    <property type="match status" value="1"/>
</dbReference>
<dbReference type="Gene3D" id="3.30.70.1230">
    <property type="entry name" value="Nucleotide cyclase"/>
    <property type="match status" value="1"/>
</dbReference>
<gene>
    <name evidence="2" type="ORF">CLV88_102256</name>
</gene>
<dbReference type="EMBL" id="PYGJ01000002">
    <property type="protein sequence ID" value="PSL21136.1"/>
    <property type="molecule type" value="Genomic_DNA"/>
</dbReference>
<comment type="caution">
    <text evidence="2">The sequence shown here is derived from an EMBL/GenBank/DDBJ whole genome shotgun (WGS) entry which is preliminary data.</text>
</comment>
<dbReference type="InterPro" id="IPR029787">
    <property type="entry name" value="Nucleotide_cyclase"/>
</dbReference>
<dbReference type="Pfam" id="PF13474">
    <property type="entry name" value="SnoaL_3"/>
    <property type="match status" value="1"/>
</dbReference>
<dbReference type="InterPro" id="IPR032710">
    <property type="entry name" value="NTF2-like_dom_sf"/>
</dbReference>
<reference evidence="2 3" key="1">
    <citation type="submission" date="2018-03" db="EMBL/GenBank/DDBJ databases">
        <title>Genomic Encyclopedia of Archaeal and Bacterial Type Strains, Phase II (KMG-II): from individual species to whole genera.</title>
        <authorList>
            <person name="Goeker M."/>
        </authorList>
    </citation>
    <scope>NUCLEOTIDE SEQUENCE [LARGE SCALE GENOMIC DNA]</scope>
    <source>
        <strain evidence="2 3">DSM 100673</strain>
    </source>
</reference>
<evidence type="ECO:0000313" key="3">
    <source>
        <dbReference type="Proteomes" id="UP000240418"/>
    </source>
</evidence>
<dbReference type="GO" id="GO:0006171">
    <property type="term" value="P:cAMP biosynthetic process"/>
    <property type="evidence" value="ECO:0007669"/>
    <property type="project" value="TreeGrafter"/>
</dbReference>